<organism evidence="2 3">
    <name type="scientific">Artemisia annua</name>
    <name type="common">Sweet wormwood</name>
    <dbReference type="NCBI Taxonomy" id="35608"/>
    <lineage>
        <taxon>Eukaryota</taxon>
        <taxon>Viridiplantae</taxon>
        <taxon>Streptophyta</taxon>
        <taxon>Embryophyta</taxon>
        <taxon>Tracheophyta</taxon>
        <taxon>Spermatophyta</taxon>
        <taxon>Magnoliopsida</taxon>
        <taxon>eudicotyledons</taxon>
        <taxon>Gunneridae</taxon>
        <taxon>Pentapetalae</taxon>
        <taxon>asterids</taxon>
        <taxon>campanulids</taxon>
        <taxon>Asterales</taxon>
        <taxon>Asteraceae</taxon>
        <taxon>Asteroideae</taxon>
        <taxon>Anthemideae</taxon>
        <taxon>Artemisiinae</taxon>
        <taxon>Artemisia</taxon>
    </lineage>
</organism>
<keyword evidence="2" id="KW-0418">Kinase</keyword>
<feature type="compositionally biased region" description="Low complexity" evidence="1">
    <location>
        <begin position="10"/>
        <end position="39"/>
    </location>
</feature>
<reference evidence="2 3" key="1">
    <citation type="journal article" date="2018" name="Mol. Plant">
        <title>The genome of Artemisia annua provides insight into the evolution of Asteraceae family and artemisinin biosynthesis.</title>
        <authorList>
            <person name="Shen Q."/>
            <person name="Zhang L."/>
            <person name="Liao Z."/>
            <person name="Wang S."/>
            <person name="Yan T."/>
            <person name="Shi P."/>
            <person name="Liu M."/>
            <person name="Fu X."/>
            <person name="Pan Q."/>
            <person name="Wang Y."/>
            <person name="Lv Z."/>
            <person name="Lu X."/>
            <person name="Zhang F."/>
            <person name="Jiang W."/>
            <person name="Ma Y."/>
            <person name="Chen M."/>
            <person name="Hao X."/>
            <person name="Li L."/>
            <person name="Tang Y."/>
            <person name="Lv G."/>
            <person name="Zhou Y."/>
            <person name="Sun X."/>
            <person name="Brodelius P.E."/>
            <person name="Rose J.K.C."/>
            <person name="Tang K."/>
        </authorList>
    </citation>
    <scope>NUCLEOTIDE SEQUENCE [LARGE SCALE GENOMIC DNA]</scope>
    <source>
        <strain evidence="3">cv. Huhao1</strain>
        <tissue evidence="2">Leaf</tissue>
    </source>
</reference>
<comment type="caution">
    <text evidence="2">The sequence shown here is derived from an EMBL/GenBank/DDBJ whole genome shotgun (WGS) entry which is preliminary data.</text>
</comment>
<dbReference type="EMBL" id="PKPP01031263">
    <property type="protein sequence ID" value="PWA19479.1"/>
    <property type="molecule type" value="Genomic_DNA"/>
</dbReference>
<sequence>MVFKGRFFSSKKSSSPSSPEGSNTNSPRSTSSSSPIKSSSSDKKNNKLNNQQPPSFRQIQVKDGTPSSPSKPITARSGAGAVSGDRDVSGGDKVTVSPILASSLGLNRIKTRSGPLPQESFFSFGKESGNAKNGESSSEAAGMMFCVFRMIA</sequence>
<dbReference type="Proteomes" id="UP000245207">
    <property type="component" value="Unassembled WGS sequence"/>
</dbReference>
<name>A0A2U1K957_ARTAN</name>
<keyword evidence="3" id="KW-1185">Reference proteome</keyword>
<gene>
    <name evidence="2" type="ORF">CTI12_AA629840</name>
</gene>
<protein>
    <submittedName>
        <fullName evidence="2">Protein kinase superfamily protein</fullName>
    </submittedName>
</protein>
<evidence type="ECO:0000313" key="3">
    <source>
        <dbReference type="Proteomes" id="UP000245207"/>
    </source>
</evidence>
<proteinExistence type="predicted"/>
<dbReference type="AlphaFoldDB" id="A0A2U1K957"/>
<accession>A0A2U1K957</accession>
<evidence type="ECO:0000256" key="1">
    <source>
        <dbReference type="SAM" id="MobiDB-lite"/>
    </source>
</evidence>
<keyword evidence="2" id="KW-0808">Transferase</keyword>
<dbReference type="OrthoDB" id="1303979at2759"/>
<feature type="region of interest" description="Disordered" evidence="1">
    <location>
        <begin position="1"/>
        <end position="93"/>
    </location>
</feature>
<dbReference type="GO" id="GO:0016301">
    <property type="term" value="F:kinase activity"/>
    <property type="evidence" value="ECO:0007669"/>
    <property type="project" value="UniProtKB-KW"/>
</dbReference>
<dbReference type="STRING" id="35608.A0A2U1K957"/>
<evidence type="ECO:0000313" key="2">
    <source>
        <dbReference type="EMBL" id="PWA19479.1"/>
    </source>
</evidence>